<feature type="region of interest" description="Disordered" evidence="1">
    <location>
        <begin position="25"/>
        <end position="57"/>
    </location>
</feature>
<dbReference type="Proteomes" id="UP000039217">
    <property type="component" value="Unassembled WGS sequence"/>
</dbReference>
<dbReference type="EMBL" id="CQQC01002204">
    <property type="protein sequence ID" value="CNW60070.1"/>
    <property type="molecule type" value="Genomic_DNA"/>
</dbReference>
<feature type="signal peptide" evidence="2">
    <location>
        <begin position="1"/>
        <end position="20"/>
    </location>
</feature>
<dbReference type="AlphaFoldDB" id="A0A655FUK5"/>
<reference evidence="3 4" key="1">
    <citation type="submission" date="2015-03" db="EMBL/GenBank/DDBJ databases">
        <authorList>
            <consortium name="Pathogen Informatics"/>
        </authorList>
    </citation>
    <scope>NUCLEOTIDE SEQUENCE [LARGE SCALE GENOMIC DNA]</scope>
    <source>
        <strain evidence="3 4">D00501624</strain>
    </source>
</reference>
<feature type="compositionally biased region" description="Low complexity" evidence="1">
    <location>
        <begin position="25"/>
        <end position="38"/>
    </location>
</feature>
<feature type="chain" id="PRO_5044242058" evidence="2">
    <location>
        <begin position="21"/>
        <end position="76"/>
    </location>
</feature>
<gene>
    <name evidence="3" type="ORF">ERS007661_04125</name>
</gene>
<organism evidence="3 4">
    <name type="scientific">Mycobacterium tuberculosis</name>
    <dbReference type="NCBI Taxonomy" id="1773"/>
    <lineage>
        <taxon>Bacteria</taxon>
        <taxon>Bacillati</taxon>
        <taxon>Actinomycetota</taxon>
        <taxon>Actinomycetes</taxon>
        <taxon>Mycobacteriales</taxon>
        <taxon>Mycobacteriaceae</taxon>
        <taxon>Mycobacterium</taxon>
        <taxon>Mycobacterium tuberculosis complex</taxon>
    </lineage>
</organism>
<sequence>MVSQILICQSLILVSISSMAGTRASVAASTSSSVQPAPGRSAARMKPTSTSTRGDRYRDAWTGVSSNTCMSSSRCP</sequence>
<proteinExistence type="predicted"/>
<evidence type="ECO:0000313" key="3">
    <source>
        <dbReference type="EMBL" id="CNW60070.1"/>
    </source>
</evidence>
<evidence type="ECO:0000256" key="1">
    <source>
        <dbReference type="SAM" id="MobiDB-lite"/>
    </source>
</evidence>
<accession>A0A655FUK5</accession>
<evidence type="ECO:0000256" key="2">
    <source>
        <dbReference type="SAM" id="SignalP"/>
    </source>
</evidence>
<keyword evidence="2" id="KW-0732">Signal</keyword>
<protein>
    <submittedName>
        <fullName evidence="3">Uncharacterized protein</fullName>
    </submittedName>
</protein>
<evidence type="ECO:0000313" key="4">
    <source>
        <dbReference type="Proteomes" id="UP000039217"/>
    </source>
</evidence>
<name>A0A655FUK5_MYCTX</name>